<proteinExistence type="predicted"/>
<evidence type="ECO:0000313" key="1">
    <source>
        <dbReference type="EMBL" id="EMO57692.1"/>
    </source>
</evidence>
<dbReference type="GO" id="GO:0009029">
    <property type="term" value="F:lipid-A 4'-kinase activity"/>
    <property type="evidence" value="ECO:0007669"/>
    <property type="project" value="InterPro"/>
</dbReference>
<reference evidence="1 2" key="1">
    <citation type="submission" date="2013-01" db="EMBL/GenBank/DDBJ databases">
        <authorList>
            <person name="Harkins D.M."/>
            <person name="Durkin A.S."/>
            <person name="Brinkac L.M."/>
            <person name="Haft D.H."/>
            <person name="Selengut J.D."/>
            <person name="Sanka R."/>
            <person name="DePew J."/>
            <person name="Purushe J."/>
            <person name="Matthias M.A."/>
            <person name="Vinetz J.M."/>
            <person name="Sutton G.G."/>
            <person name="Nierman W.C."/>
            <person name="Fouts D.E."/>
        </authorList>
    </citation>
    <scope>NUCLEOTIDE SEQUENCE [LARGE SCALE GENOMIC DNA]</scope>
    <source>
        <strain evidence="1 2">CBC1416</strain>
    </source>
</reference>
<protein>
    <submittedName>
        <fullName evidence="1">Tetraacyldisaccharide-1-P 4'-kinase-like protein</fullName>
    </submittedName>
</protein>
<dbReference type="Pfam" id="PF02606">
    <property type="entry name" value="LpxK"/>
    <property type="match status" value="1"/>
</dbReference>
<keyword evidence="1" id="KW-0808">Transferase</keyword>
<dbReference type="GO" id="GO:0016020">
    <property type="term" value="C:membrane"/>
    <property type="evidence" value="ECO:0007669"/>
    <property type="project" value="GOC"/>
</dbReference>
<dbReference type="GO" id="GO:0005524">
    <property type="term" value="F:ATP binding"/>
    <property type="evidence" value="ECO:0007669"/>
    <property type="project" value="InterPro"/>
</dbReference>
<dbReference type="GO" id="GO:0009245">
    <property type="term" value="P:lipid A biosynthetic process"/>
    <property type="evidence" value="ECO:0007669"/>
    <property type="project" value="InterPro"/>
</dbReference>
<accession>M6VJK6</accession>
<dbReference type="InterPro" id="IPR003758">
    <property type="entry name" value="LpxK"/>
</dbReference>
<sequence length="82" mass="9872">MIRKFQPIELKTRTFRDHHSYTIEDEDVLNTISNDFDYLVCTEKDFIKISKPPKNLRVFLLESKLDEEETLVSFLEKKLMTF</sequence>
<dbReference type="EMBL" id="AKWE02000108">
    <property type="protein sequence ID" value="EMO57692.1"/>
    <property type="molecule type" value="Genomic_DNA"/>
</dbReference>
<name>M6VJK6_9LEPT</name>
<evidence type="ECO:0000313" key="2">
    <source>
        <dbReference type="Proteomes" id="UP000012149"/>
    </source>
</evidence>
<dbReference type="UniPathway" id="UPA00359">
    <property type="reaction ID" value="UER00482"/>
</dbReference>
<keyword evidence="1" id="KW-0418">Kinase</keyword>
<organism evidence="1 2">
    <name type="scientific">Leptospira santarosai str. CBC1416</name>
    <dbReference type="NCBI Taxonomy" id="1193059"/>
    <lineage>
        <taxon>Bacteria</taxon>
        <taxon>Pseudomonadati</taxon>
        <taxon>Spirochaetota</taxon>
        <taxon>Spirochaetia</taxon>
        <taxon>Leptospirales</taxon>
        <taxon>Leptospiraceae</taxon>
        <taxon>Leptospira</taxon>
    </lineage>
</organism>
<dbReference type="Proteomes" id="UP000012149">
    <property type="component" value="Unassembled WGS sequence"/>
</dbReference>
<gene>
    <name evidence="1" type="ORF">LEP1GSC161_2448</name>
</gene>
<dbReference type="AlphaFoldDB" id="M6VJK6"/>
<comment type="caution">
    <text evidence="1">The sequence shown here is derived from an EMBL/GenBank/DDBJ whole genome shotgun (WGS) entry which is preliminary data.</text>
</comment>